<dbReference type="KEGG" id="reb:XU06_30990"/>
<accession>A0A0E4AFB7</accession>
<dbReference type="Proteomes" id="UP000627573">
    <property type="component" value="Unassembled WGS sequence"/>
</dbReference>
<dbReference type="RefSeq" id="WP_019750021.1">
    <property type="nucleotide sequence ID" value="NZ_BHXB01000002.1"/>
</dbReference>
<comment type="caution">
    <text evidence="1">The sequence shown here is derived from an EMBL/GenBank/DDBJ whole genome shotgun (WGS) entry which is preliminary data.</text>
</comment>
<keyword evidence="2" id="KW-1185">Reference proteome</keyword>
<evidence type="ECO:0000313" key="1">
    <source>
        <dbReference type="EMBL" id="MBH5143699.1"/>
    </source>
</evidence>
<dbReference type="EMBL" id="JAECSB010000043">
    <property type="protein sequence ID" value="MBH5143699.1"/>
    <property type="molecule type" value="Genomic_DNA"/>
</dbReference>
<reference evidence="1 2" key="1">
    <citation type="submission" date="2020-12" db="EMBL/GenBank/DDBJ databases">
        <title>Draft genome sequence of furan degrading bacterial strain FUR100.</title>
        <authorList>
            <person name="Woiski C."/>
        </authorList>
    </citation>
    <scope>NUCLEOTIDE SEQUENCE [LARGE SCALE GENOMIC DNA]</scope>
    <source>
        <strain evidence="1 2">FUR100</strain>
    </source>
</reference>
<name>A0A0E4AFB7_RHOER</name>
<protein>
    <submittedName>
        <fullName evidence="1">Uncharacterized protein</fullName>
    </submittedName>
</protein>
<organism evidence="1 2">
    <name type="scientific">Rhodococcus erythropolis</name>
    <name type="common">Arthrobacter picolinophilus</name>
    <dbReference type="NCBI Taxonomy" id="1833"/>
    <lineage>
        <taxon>Bacteria</taxon>
        <taxon>Bacillati</taxon>
        <taxon>Actinomycetota</taxon>
        <taxon>Actinomycetes</taxon>
        <taxon>Mycobacteriales</taxon>
        <taxon>Nocardiaceae</taxon>
        <taxon>Rhodococcus</taxon>
        <taxon>Rhodococcus erythropolis group</taxon>
    </lineage>
</organism>
<dbReference type="AlphaFoldDB" id="A0A0E4AFB7"/>
<gene>
    <name evidence="1" type="ORF">I3517_13885</name>
</gene>
<sequence>MSTTTDELRTDTMYSNTIDTAYPAITPSGMAAAEILETLTAKITAATSAVGMQAEIGWLTLAHEVTAREAVALLAVATRRAYDAGQIAPSRVNRVYGRVERAAAPHGIRFRW</sequence>
<evidence type="ECO:0000313" key="2">
    <source>
        <dbReference type="Proteomes" id="UP000627573"/>
    </source>
</evidence>
<proteinExistence type="predicted"/>